<organism evidence="3 4">
    <name type="scientific">Marinovum algicola</name>
    <dbReference type="NCBI Taxonomy" id="42444"/>
    <lineage>
        <taxon>Bacteria</taxon>
        <taxon>Pseudomonadati</taxon>
        <taxon>Pseudomonadota</taxon>
        <taxon>Alphaproteobacteria</taxon>
        <taxon>Rhodobacterales</taxon>
        <taxon>Roseobacteraceae</taxon>
        <taxon>Marinovum</taxon>
    </lineage>
</organism>
<feature type="domain" description="DUF1468" evidence="2">
    <location>
        <begin position="18"/>
        <end position="154"/>
    </location>
</feature>
<keyword evidence="1" id="KW-0812">Transmembrane</keyword>
<gene>
    <name evidence="3" type="ORF">SAMN04487940_13617</name>
</gene>
<name>A0A975ZR41_9RHOB</name>
<keyword evidence="1" id="KW-1133">Transmembrane helix</keyword>
<feature type="transmembrane region" description="Helical" evidence="1">
    <location>
        <begin position="126"/>
        <end position="145"/>
    </location>
</feature>
<accession>A0A975ZR41</accession>
<evidence type="ECO:0000313" key="4">
    <source>
        <dbReference type="Proteomes" id="UP000182932"/>
    </source>
</evidence>
<dbReference type="PROSITE" id="PS51257">
    <property type="entry name" value="PROKAR_LIPOPROTEIN"/>
    <property type="match status" value="1"/>
</dbReference>
<feature type="transmembrane region" description="Helical" evidence="1">
    <location>
        <begin position="12"/>
        <end position="28"/>
    </location>
</feature>
<sequence length="157" mass="16737">MNTSLRKTPRWDVLTCSVIVVACSILVYDALELPPGSFEPLGSGFMPRVLGLLVIGLSVLVALGALSKPAPEASELPPDLFAGMSMTTLTIAAATLFQSRAIDFGILMAAFIFAGVMALEHGRRAAILPAAITGITFGFGMKYVFTRIFVVDLPVWF</sequence>
<dbReference type="Pfam" id="PF07331">
    <property type="entry name" value="TctB"/>
    <property type="match status" value="1"/>
</dbReference>
<protein>
    <submittedName>
        <fullName evidence="3">Tripartite tricarboxylate transporter TctB family protein</fullName>
    </submittedName>
</protein>
<reference evidence="3 4" key="1">
    <citation type="submission" date="2016-10" db="EMBL/GenBank/DDBJ databases">
        <authorList>
            <person name="Varghese N."/>
            <person name="Submissions S."/>
        </authorList>
    </citation>
    <scope>NUCLEOTIDE SEQUENCE [LARGE SCALE GENOMIC DNA]</scope>
    <source>
        <strain evidence="3 4">FF3</strain>
    </source>
</reference>
<dbReference type="InterPro" id="IPR009936">
    <property type="entry name" value="DUF1468"/>
</dbReference>
<keyword evidence="4" id="KW-1185">Reference proteome</keyword>
<feature type="transmembrane region" description="Helical" evidence="1">
    <location>
        <begin position="102"/>
        <end position="119"/>
    </location>
</feature>
<evidence type="ECO:0000256" key="1">
    <source>
        <dbReference type="SAM" id="Phobius"/>
    </source>
</evidence>
<dbReference type="AlphaFoldDB" id="A0A975ZR41"/>
<evidence type="ECO:0000259" key="2">
    <source>
        <dbReference type="Pfam" id="PF07331"/>
    </source>
</evidence>
<comment type="caution">
    <text evidence="3">The sequence shown here is derived from an EMBL/GenBank/DDBJ whole genome shotgun (WGS) entry which is preliminary data.</text>
</comment>
<dbReference type="Proteomes" id="UP000182932">
    <property type="component" value="Unassembled WGS sequence"/>
</dbReference>
<dbReference type="EMBL" id="FNYY01000036">
    <property type="protein sequence ID" value="SEK11131.1"/>
    <property type="molecule type" value="Genomic_DNA"/>
</dbReference>
<proteinExistence type="predicted"/>
<evidence type="ECO:0000313" key="3">
    <source>
        <dbReference type="EMBL" id="SEK11131.1"/>
    </source>
</evidence>
<feature type="transmembrane region" description="Helical" evidence="1">
    <location>
        <begin position="48"/>
        <end position="66"/>
    </location>
</feature>
<keyword evidence="1" id="KW-0472">Membrane</keyword>
<feature type="transmembrane region" description="Helical" evidence="1">
    <location>
        <begin position="78"/>
        <end position="96"/>
    </location>
</feature>